<dbReference type="RefSeq" id="WP_165105736.1">
    <property type="nucleotide sequence ID" value="NZ_JAAKYA010000014.1"/>
</dbReference>
<evidence type="ECO:0000313" key="3">
    <source>
        <dbReference type="EMBL" id="NGO38326.1"/>
    </source>
</evidence>
<keyword evidence="1" id="KW-0472">Membrane</keyword>
<evidence type="ECO:0000256" key="1">
    <source>
        <dbReference type="SAM" id="Phobius"/>
    </source>
</evidence>
<feature type="transmembrane region" description="Helical" evidence="1">
    <location>
        <begin position="6"/>
        <end position="24"/>
    </location>
</feature>
<organism evidence="3 4">
    <name type="scientific">Limisphaera ngatamarikiensis</name>
    <dbReference type="NCBI Taxonomy" id="1324935"/>
    <lineage>
        <taxon>Bacteria</taxon>
        <taxon>Pseudomonadati</taxon>
        <taxon>Verrucomicrobiota</taxon>
        <taxon>Verrucomicrobiia</taxon>
        <taxon>Limisphaerales</taxon>
        <taxon>Limisphaeraceae</taxon>
        <taxon>Limisphaera</taxon>
    </lineage>
</organism>
<sequence>MNRRVWIWTVMAGLLMAGTALLLGELKARQRLGNPGVRTRPIPGEPLRVEVVLPETVPGYRSEPLEVQKEVVEALPPDTSFGQRVYRGDDGFELLLNVVLMGTDRTSIHKPQFCLVGAGWRIDRTETDRVRIPRPHPYDLPVVKLLTSREVTVRGSATPVRGLYVYWFVCEDGLSGEPTGWERMSWMARRLVTGGVLQRWAYVTCFAVCAPGQEERTYERMKAFLAASVPEFQTVAGPEVPGQHATAGGAP</sequence>
<evidence type="ECO:0000313" key="4">
    <source>
        <dbReference type="Proteomes" id="UP000477311"/>
    </source>
</evidence>
<name>A0A6M1RFE0_9BACT</name>
<protein>
    <submittedName>
        <fullName evidence="3">Exosortase-associated EpsI family protein</fullName>
    </submittedName>
</protein>
<dbReference type="AlphaFoldDB" id="A0A6M1RFE0"/>
<keyword evidence="1" id="KW-0812">Transmembrane</keyword>
<accession>A0A6M1RFE0</accession>
<dbReference type="Pfam" id="PF11984">
    <property type="entry name" value="DUF3485"/>
    <property type="match status" value="1"/>
</dbReference>
<evidence type="ECO:0000259" key="2">
    <source>
        <dbReference type="Pfam" id="PF11984"/>
    </source>
</evidence>
<keyword evidence="4" id="KW-1185">Reference proteome</keyword>
<dbReference type="InterPro" id="IPR014263">
    <property type="entry name" value="Methanolan_biosynth_EpsI"/>
</dbReference>
<dbReference type="EMBL" id="JAAKYA010000014">
    <property type="protein sequence ID" value="NGO38326.1"/>
    <property type="molecule type" value="Genomic_DNA"/>
</dbReference>
<comment type="caution">
    <text evidence="3">The sequence shown here is derived from an EMBL/GenBank/DDBJ whole genome shotgun (WGS) entry which is preliminary data.</text>
</comment>
<proteinExistence type="predicted"/>
<feature type="domain" description="Methanolan biosynthesis EpsI" evidence="2">
    <location>
        <begin position="37"/>
        <end position="232"/>
    </location>
</feature>
<dbReference type="Proteomes" id="UP000477311">
    <property type="component" value="Unassembled WGS sequence"/>
</dbReference>
<reference evidence="3 4" key="1">
    <citation type="submission" date="2020-02" db="EMBL/GenBank/DDBJ databases">
        <title>Draft genome sequence of Limisphaera ngatamarikiensis NGM72.4T, a thermophilic Verrucomicrobia grouped in subdivision 3.</title>
        <authorList>
            <person name="Carere C.R."/>
            <person name="Steen J."/>
            <person name="Hugenholtz P."/>
            <person name="Stott M.B."/>
        </authorList>
    </citation>
    <scope>NUCLEOTIDE SEQUENCE [LARGE SCALE GENOMIC DNA]</scope>
    <source>
        <strain evidence="3 4">NGM72.4</strain>
    </source>
</reference>
<keyword evidence="1" id="KW-1133">Transmembrane helix</keyword>
<gene>
    <name evidence="3" type="ORF">G4L39_02800</name>
</gene>